<dbReference type="AlphaFoldDB" id="A0A095YBW2"/>
<proteinExistence type="predicted"/>
<gene>
    <name evidence="2" type="ORF">HMPREF2128_08245</name>
</gene>
<dbReference type="InterPro" id="IPR008136">
    <property type="entry name" value="CinA_C"/>
</dbReference>
<dbReference type="Proteomes" id="UP000053528">
    <property type="component" value="Unassembled WGS sequence"/>
</dbReference>
<accession>A0A095YBW2</accession>
<protein>
    <submittedName>
        <fullName evidence="2">Damage-inducible protein CinA</fullName>
    </submittedName>
</protein>
<sequence>MRDATTLVRGLERAGLSIATGESLTAGLVASRIADVPGASAVLQGGVVAYQVSVKRDVLGVDAGLLERHGPVHPEVAEQMAVGAARACGARIGVSTTGVAGPEPHGGHPAGTVYIGWAVLNEAGSEIQAQGHELLQLEGDRAAVRNATVDAVLAQGERILAAS</sequence>
<dbReference type="EMBL" id="JRNH01000023">
    <property type="protein sequence ID" value="KGF19945.1"/>
    <property type="molecule type" value="Genomic_DNA"/>
</dbReference>
<dbReference type="SUPFAM" id="SSF142433">
    <property type="entry name" value="CinA-like"/>
    <property type="match status" value="1"/>
</dbReference>
<comment type="caution">
    <text evidence="2">The sequence shown here is derived from an EMBL/GenBank/DDBJ whole genome shotgun (WGS) entry which is preliminary data.</text>
</comment>
<dbReference type="Gene3D" id="3.90.950.20">
    <property type="entry name" value="CinA-like"/>
    <property type="match status" value="1"/>
</dbReference>
<dbReference type="RefSeq" id="WP_035756966.1">
    <property type="nucleotide sequence ID" value="NZ_JRNH01000023.1"/>
</dbReference>
<dbReference type="Pfam" id="PF02464">
    <property type="entry name" value="CinA"/>
    <property type="match status" value="1"/>
</dbReference>
<dbReference type="NCBIfam" id="TIGR00199">
    <property type="entry name" value="PncC_domain"/>
    <property type="match status" value="1"/>
</dbReference>
<dbReference type="InterPro" id="IPR036653">
    <property type="entry name" value="CinA-like_C"/>
</dbReference>
<organism evidence="2 3">
    <name type="scientific">Pseudoglutamicibacter albus DNF00011</name>
    <dbReference type="NCBI Taxonomy" id="1401063"/>
    <lineage>
        <taxon>Bacteria</taxon>
        <taxon>Bacillati</taxon>
        <taxon>Actinomycetota</taxon>
        <taxon>Actinomycetes</taxon>
        <taxon>Micrococcales</taxon>
        <taxon>Micrococcaceae</taxon>
        <taxon>Pseudoglutamicibacter</taxon>
    </lineage>
</organism>
<feature type="domain" description="CinA C-terminal" evidence="1">
    <location>
        <begin position="5"/>
        <end position="155"/>
    </location>
</feature>
<reference evidence="2 3" key="1">
    <citation type="submission" date="2014-07" db="EMBL/GenBank/DDBJ databases">
        <authorList>
            <person name="McCorrison J."/>
            <person name="Sanka R."/>
            <person name="Torralba M."/>
            <person name="Gillis M."/>
            <person name="Haft D.H."/>
            <person name="Methe B."/>
            <person name="Sutton G."/>
            <person name="Nelson K.E."/>
        </authorList>
    </citation>
    <scope>NUCLEOTIDE SEQUENCE [LARGE SCALE GENOMIC DNA]</scope>
    <source>
        <strain evidence="2 3">DNF00011</strain>
    </source>
</reference>
<name>A0A095YBW2_9MICC</name>
<evidence type="ECO:0000313" key="2">
    <source>
        <dbReference type="EMBL" id="KGF19945.1"/>
    </source>
</evidence>
<evidence type="ECO:0000259" key="1">
    <source>
        <dbReference type="Pfam" id="PF02464"/>
    </source>
</evidence>
<evidence type="ECO:0000313" key="3">
    <source>
        <dbReference type="Proteomes" id="UP000053528"/>
    </source>
</evidence>